<comment type="similarity">
    <text evidence="1">Belongs to the complex I 51 kDa subunit family.</text>
</comment>
<dbReference type="GO" id="GO:0046872">
    <property type="term" value="F:metal ion binding"/>
    <property type="evidence" value="ECO:0007669"/>
    <property type="project" value="UniProtKB-KW"/>
</dbReference>
<dbReference type="InterPro" id="IPR011538">
    <property type="entry name" value="Nuo51_FMN-bd"/>
</dbReference>
<dbReference type="RefSeq" id="WP_225978798.1">
    <property type="nucleotide sequence ID" value="NZ_BJFL01000058.1"/>
</dbReference>
<evidence type="ECO:0000259" key="6">
    <source>
        <dbReference type="SMART" id="SM00928"/>
    </source>
</evidence>
<dbReference type="SUPFAM" id="SSF140490">
    <property type="entry name" value="Nqo1C-terminal domain-like"/>
    <property type="match status" value="1"/>
</dbReference>
<dbReference type="Pfam" id="PF10589">
    <property type="entry name" value="NADH_4Fe-4S"/>
    <property type="match status" value="1"/>
</dbReference>
<comment type="caution">
    <text evidence="7">The sequence shown here is derived from an EMBL/GenBank/DDBJ whole genome shotgun (WGS) entry which is preliminary data.</text>
</comment>
<dbReference type="InterPro" id="IPR037225">
    <property type="entry name" value="Nuo51_FMN-bd_sf"/>
</dbReference>
<dbReference type="SMART" id="SM00928">
    <property type="entry name" value="NADH_4Fe-4S"/>
    <property type="match status" value="1"/>
</dbReference>
<dbReference type="SUPFAM" id="SSF142019">
    <property type="entry name" value="Nqo1 FMN-binding domain-like"/>
    <property type="match status" value="1"/>
</dbReference>
<keyword evidence="8" id="KW-1185">Reference proteome</keyword>
<dbReference type="SUPFAM" id="SSF142984">
    <property type="entry name" value="Nqo1 middle domain-like"/>
    <property type="match status" value="1"/>
</dbReference>
<protein>
    <recommendedName>
        <fullName evidence="6">NADH-ubiquinone oxidoreductase 51kDa subunit iron-sulphur binding domain-containing protein</fullName>
    </recommendedName>
</protein>
<dbReference type="PANTHER" id="PTHR43578:SF3">
    <property type="entry name" value="NADH-QUINONE OXIDOREDUCTASE SUBUNIT F"/>
    <property type="match status" value="1"/>
</dbReference>
<dbReference type="Gene3D" id="3.10.20.600">
    <property type="match status" value="1"/>
</dbReference>
<dbReference type="EMBL" id="BJFL01000058">
    <property type="protein sequence ID" value="GDY33802.1"/>
    <property type="molecule type" value="Genomic_DNA"/>
</dbReference>
<dbReference type="GO" id="GO:0010181">
    <property type="term" value="F:FMN binding"/>
    <property type="evidence" value="ECO:0007669"/>
    <property type="project" value="InterPro"/>
</dbReference>
<evidence type="ECO:0000313" key="8">
    <source>
        <dbReference type="Proteomes" id="UP000298860"/>
    </source>
</evidence>
<sequence>MTIPRSSAGRGADRGIAHAREAFVEWQARRSLPVTELLDRLRHAHDRSGVIGDDDKRRIAAERGWPDAAVEGAASFYADLASRRGRRHVRVCRGTSCFAATGGRHVAQAEAALGVRCGQCEPSGSVSLDAVYCLGYCYASPAALDGNQPVVGCDVAERLASGPPASAAAPPVPLRVAGDRAVILAGLRGEARPWEVWPDAVTSRSPGDIRAEVGVAGLRGRGGAEFPVAAKWQAAARYVVANGDEGDPGSYCDRLLMEDDPHRVLEGLALAGLATGARRGFVFVRSEYPAAVTRMGAAVIEARQAGHLGTDVHGSGVDFDVEVVAGAGSYVAGEETALLHALAGLRGAVRPRPPYPTTWGLVGRPTVVNNVETLAAVPWIVRHGGAAYARLGHARETGTKLVCLSERFRRPGVYEVPFGVPLRLLVDDLGGGLRDGRTLRALQVGGPLGGFLSPDQLDLPLLAGVLADAGVALGHGSLVAVDDTVPARDLLRHLWTFAASESCGACTPCRVGSRRGLELADGSSSPGWLAVQDELLDVLAVGSLCAFGRGVAGAVRSLVRVYGDELGAG</sequence>
<dbReference type="AlphaFoldDB" id="A0A4D4JEG3"/>
<dbReference type="GO" id="GO:0051539">
    <property type="term" value="F:4 iron, 4 sulfur cluster binding"/>
    <property type="evidence" value="ECO:0007669"/>
    <property type="project" value="UniProtKB-KW"/>
</dbReference>
<evidence type="ECO:0000256" key="3">
    <source>
        <dbReference type="ARBA" id="ARBA00022723"/>
    </source>
</evidence>
<dbReference type="InterPro" id="IPR037207">
    <property type="entry name" value="Nuop51_4Fe4S-bd_sf"/>
</dbReference>
<dbReference type="GO" id="GO:0008137">
    <property type="term" value="F:NADH dehydrogenase (ubiquinone) activity"/>
    <property type="evidence" value="ECO:0007669"/>
    <property type="project" value="InterPro"/>
</dbReference>
<name>A0A4D4JEG3_9PSEU</name>
<gene>
    <name evidence="7" type="ORF">GTS_54350</name>
</gene>
<keyword evidence="2" id="KW-0004">4Fe-4S</keyword>
<proteinExistence type="inferred from homology"/>
<keyword evidence="5" id="KW-0411">Iron-sulfur</keyword>
<dbReference type="PROSITE" id="PS00645">
    <property type="entry name" value="COMPLEX1_51K_2"/>
    <property type="match status" value="1"/>
</dbReference>
<dbReference type="InterPro" id="IPR042128">
    <property type="entry name" value="NuoE_dom"/>
</dbReference>
<dbReference type="InterPro" id="IPR019575">
    <property type="entry name" value="Nuop51_4Fe4S-bd"/>
</dbReference>
<dbReference type="PANTHER" id="PTHR43578">
    <property type="entry name" value="NADH-QUINONE OXIDOREDUCTASE SUBUNIT F"/>
    <property type="match status" value="1"/>
</dbReference>
<keyword evidence="4" id="KW-0408">Iron</keyword>
<dbReference type="Pfam" id="PF01512">
    <property type="entry name" value="Complex1_51K"/>
    <property type="match status" value="1"/>
</dbReference>
<keyword evidence="3" id="KW-0479">Metal-binding</keyword>
<accession>A0A4D4JEG3</accession>
<evidence type="ECO:0000256" key="1">
    <source>
        <dbReference type="ARBA" id="ARBA00007523"/>
    </source>
</evidence>
<reference evidence="8" key="1">
    <citation type="submission" date="2019-04" db="EMBL/GenBank/DDBJ databases">
        <title>Draft genome sequence of Pseudonocardiaceae bacterium SL3-2-4.</title>
        <authorList>
            <person name="Ningsih F."/>
            <person name="Yokota A."/>
            <person name="Sakai Y."/>
            <person name="Nanatani K."/>
            <person name="Yabe S."/>
            <person name="Oetari A."/>
            <person name="Sjamsuridzal W."/>
        </authorList>
    </citation>
    <scope>NUCLEOTIDE SEQUENCE [LARGE SCALE GENOMIC DNA]</scope>
    <source>
        <strain evidence="8">SL3-2-4</strain>
    </source>
</reference>
<dbReference type="Proteomes" id="UP000298860">
    <property type="component" value="Unassembled WGS sequence"/>
</dbReference>
<organism evidence="7 8">
    <name type="scientific">Gandjariella thermophila</name>
    <dbReference type="NCBI Taxonomy" id="1931992"/>
    <lineage>
        <taxon>Bacteria</taxon>
        <taxon>Bacillati</taxon>
        <taxon>Actinomycetota</taxon>
        <taxon>Actinomycetes</taxon>
        <taxon>Pseudonocardiales</taxon>
        <taxon>Pseudonocardiaceae</taxon>
        <taxon>Gandjariella</taxon>
    </lineage>
</organism>
<evidence type="ECO:0000256" key="5">
    <source>
        <dbReference type="ARBA" id="ARBA00023014"/>
    </source>
</evidence>
<dbReference type="Gene3D" id="3.40.50.11540">
    <property type="entry name" value="NADH-ubiquinone oxidoreductase 51kDa subunit"/>
    <property type="match status" value="1"/>
</dbReference>
<dbReference type="Gene3D" id="3.40.30.10">
    <property type="entry name" value="Glutaredoxin"/>
    <property type="match status" value="1"/>
</dbReference>
<evidence type="ECO:0000313" key="7">
    <source>
        <dbReference type="EMBL" id="GDY33802.1"/>
    </source>
</evidence>
<dbReference type="CDD" id="cd03064">
    <property type="entry name" value="TRX_Fd_NuoE"/>
    <property type="match status" value="1"/>
</dbReference>
<dbReference type="SUPFAM" id="SSF52833">
    <property type="entry name" value="Thioredoxin-like"/>
    <property type="match status" value="1"/>
</dbReference>
<evidence type="ECO:0000256" key="4">
    <source>
        <dbReference type="ARBA" id="ARBA00023004"/>
    </source>
</evidence>
<feature type="domain" description="NADH-ubiquinone oxidoreductase 51kDa subunit iron-sulphur binding" evidence="6">
    <location>
        <begin position="488"/>
        <end position="529"/>
    </location>
</feature>
<dbReference type="Pfam" id="PF01257">
    <property type="entry name" value="2Fe-2S_thioredx"/>
    <property type="match status" value="1"/>
</dbReference>
<evidence type="ECO:0000256" key="2">
    <source>
        <dbReference type="ARBA" id="ARBA00022485"/>
    </source>
</evidence>
<dbReference type="InterPro" id="IPR036249">
    <property type="entry name" value="Thioredoxin-like_sf"/>
</dbReference>
<dbReference type="InterPro" id="IPR001949">
    <property type="entry name" value="NADH-UbQ_OxRdtase_51kDa_CS"/>
</dbReference>
<dbReference type="Gene3D" id="1.20.1440.230">
    <property type="entry name" value="NADH-ubiquinone oxidoreductase 51kDa subunit, iron-sulphur binding domain"/>
    <property type="match status" value="1"/>
</dbReference>